<organism evidence="1 2">
    <name type="scientific">Seiridium unicorne</name>
    <dbReference type="NCBI Taxonomy" id="138068"/>
    <lineage>
        <taxon>Eukaryota</taxon>
        <taxon>Fungi</taxon>
        <taxon>Dikarya</taxon>
        <taxon>Ascomycota</taxon>
        <taxon>Pezizomycotina</taxon>
        <taxon>Sordariomycetes</taxon>
        <taxon>Xylariomycetidae</taxon>
        <taxon>Amphisphaeriales</taxon>
        <taxon>Sporocadaceae</taxon>
        <taxon>Seiridium</taxon>
    </lineage>
</organism>
<keyword evidence="2" id="KW-1185">Reference proteome</keyword>
<evidence type="ECO:0000313" key="2">
    <source>
        <dbReference type="Proteomes" id="UP001408356"/>
    </source>
</evidence>
<evidence type="ECO:0000313" key="1">
    <source>
        <dbReference type="EMBL" id="KAK9417092.1"/>
    </source>
</evidence>
<protein>
    <submittedName>
        <fullName evidence="1">Chitinase</fullName>
    </submittedName>
</protein>
<dbReference type="Proteomes" id="UP001408356">
    <property type="component" value="Unassembled WGS sequence"/>
</dbReference>
<dbReference type="EMBL" id="JARVKF010000401">
    <property type="protein sequence ID" value="KAK9417092.1"/>
    <property type="molecule type" value="Genomic_DNA"/>
</dbReference>
<sequence>MSAQGGRTVFLTLPVACTGGLWHHAAAQILHNTRKISFYDLITVLGAVDEERNFHGSFARGPAVFDYFLGIGMPCALARISFPDGAEAELSHKMLSLDNQCYMRIFEAQKSRSKPFDVLWPQIETINNEEAQETRGIVNQGEHRIDVLHYYISTTIMMQHISLDTSREQRNARIYELGEALGRISNKDTDIEHNVACKIAELRALIATKLSSASSGISKGRVLLYNWRGSSTYSGHGSLKSHLEQIRRHARFHGMSIIRVAAGVPPGEIQDTDLDLFDTRVSNVVRDKRFTARFWNRVQQIPEVFGLIGERSGSLDVVAFVGMNCFEWDEPVFNIAVGALEFELKHLPSKEYIELQVPQYLRLLNRCSFINIGLLDASSYDYENKIFARLETKELDRWLFGELDVYPPCPDTEKVVSVYKGTALMEKKLIS</sequence>
<name>A0ABR2UR11_9PEZI</name>
<gene>
    <name evidence="1" type="ORF">SUNI508_09110</name>
</gene>
<accession>A0ABR2UR11</accession>
<reference evidence="1 2" key="1">
    <citation type="journal article" date="2024" name="J. Plant Pathol.">
        <title>Sequence and assembly of the genome of Seiridium unicorne, isolate CBS 538.82, causal agent of cypress canker disease.</title>
        <authorList>
            <person name="Scali E."/>
            <person name="Rocca G.D."/>
            <person name="Danti R."/>
            <person name="Garbelotto M."/>
            <person name="Barberini S."/>
            <person name="Baroncelli R."/>
            <person name="Emiliani G."/>
        </authorList>
    </citation>
    <scope>NUCLEOTIDE SEQUENCE [LARGE SCALE GENOMIC DNA]</scope>
    <source>
        <strain evidence="1 2">BM-138-508</strain>
    </source>
</reference>
<comment type="caution">
    <text evidence="1">The sequence shown here is derived from an EMBL/GenBank/DDBJ whole genome shotgun (WGS) entry which is preliminary data.</text>
</comment>
<proteinExistence type="predicted"/>